<evidence type="ECO:0000256" key="3">
    <source>
        <dbReference type="ARBA" id="ARBA00022763"/>
    </source>
</evidence>
<dbReference type="GO" id="GO:0000725">
    <property type="term" value="P:recombinational repair"/>
    <property type="evidence" value="ECO:0007669"/>
    <property type="project" value="TreeGrafter"/>
</dbReference>
<dbReference type="InterPro" id="IPR011335">
    <property type="entry name" value="Restrct_endonuc-II-like"/>
</dbReference>
<dbReference type="InterPro" id="IPR014017">
    <property type="entry name" value="DNA_helicase_UvrD-like_C"/>
</dbReference>
<evidence type="ECO:0000256" key="7">
    <source>
        <dbReference type="ARBA" id="ARBA00022840"/>
    </source>
</evidence>
<dbReference type="InterPro" id="IPR038726">
    <property type="entry name" value="PDDEXK_AddAB-type"/>
</dbReference>
<comment type="catalytic activity">
    <reaction evidence="13">
        <text>ATP + H2O = ADP + phosphate + H(+)</text>
        <dbReference type="Rhea" id="RHEA:13065"/>
        <dbReference type="ChEBI" id="CHEBI:15377"/>
        <dbReference type="ChEBI" id="CHEBI:15378"/>
        <dbReference type="ChEBI" id="CHEBI:30616"/>
        <dbReference type="ChEBI" id="CHEBI:43474"/>
        <dbReference type="ChEBI" id="CHEBI:456216"/>
        <dbReference type="EC" id="5.6.2.4"/>
    </reaction>
</comment>
<dbReference type="InterPro" id="IPR000212">
    <property type="entry name" value="DNA_helicase_UvrD/REP"/>
</dbReference>
<keyword evidence="7 14" id="KW-0067">ATP-binding</keyword>
<keyword evidence="4 14" id="KW-0378">Hydrolase</keyword>
<evidence type="ECO:0000256" key="5">
    <source>
        <dbReference type="ARBA" id="ARBA00022806"/>
    </source>
</evidence>
<evidence type="ECO:0000256" key="8">
    <source>
        <dbReference type="ARBA" id="ARBA00023125"/>
    </source>
</evidence>
<evidence type="ECO:0000313" key="18">
    <source>
        <dbReference type="EMBL" id="PZR06113.1"/>
    </source>
</evidence>
<dbReference type="Gene3D" id="1.10.486.10">
    <property type="entry name" value="PCRA, domain 4"/>
    <property type="match status" value="1"/>
</dbReference>
<evidence type="ECO:0000256" key="9">
    <source>
        <dbReference type="ARBA" id="ARBA00023204"/>
    </source>
</evidence>
<evidence type="ECO:0000256" key="1">
    <source>
        <dbReference type="ARBA" id="ARBA00022722"/>
    </source>
</evidence>
<keyword evidence="9" id="KW-0234">DNA repair</keyword>
<dbReference type="AlphaFoldDB" id="A0A2W5SZW3"/>
<feature type="region of interest" description="Disordered" evidence="15">
    <location>
        <begin position="751"/>
        <end position="772"/>
    </location>
</feature>
<evidence type="ECO:0000256" key="14">
    <source>
        <dbReference type="PROSITE-ProRule" id="PRU00560"/>
    </source>
</evidence>
<dbReference type="CDD" id="cd17932">
    <property type="entry name" value="DEXQc_UvrD"/>
    <property type="match status" value="1"/>
</dbReference>
<evidence type="ECO:0000256" key="6">
    <source>
        <dbReference type="ARBA" id="ARBA00022839"/>
    </source>
</evidence>
<keyword evidence="5 14" id="KW-0347">Helicase</keyword>
<dbReference type="PROSITE" id="PS51198">
    <property type="entry name" value="UVRD_HELICASE_ATP_BIND"/>
    <property type="match status" value="1"/>
</dbReference>
<keyword evidence="6" id="KW-0269">Exonuclease</keyword>
<feature type="region of interest" description="Disordered" evidence="15">
    <location>
        <begin position="1196"/>
        <end position="1226"/>
    </location>
</feature>
<dbReference type="SUPFAM" id="SSF52540">
    <property type="entry name" value="P-loop containing nucleoside triphosphate hydrolases"/>
    <property type="match status" value="1"/>
</dbReference>
<dbReference type="Gene3D" id="3.90.320.10">
    <property type="match status" value="1"/>
</dbReference>
<evidence type="ECO:0000256" key="11">
    <source>
        <dbReference type="ARBA" id="ARBA00034617"/>
    </source>
</evidence>
<dbReference type="InterPro" id="IPR027417">
    <property type="entry name" value="P-loop_NTPase"/>
</dbReference>
<comment type="caution">
    <text evidence="18">The sequence shown here is derived from an EMBL/GenBank/DDBJ whole genome shotgun (WGS) entry which is preliminary data.</text>
</comment>
<protein>
    <recommendedName>
        <fullName evidence="12">DNA 3'-5' helicase</fullName>
        <ecNumber evidence="12">5.6.2.4</ecNumber>
    </recommendedName>
</protein>
<accession>A0A2W5SZW3</accession>
<evidence type="ECO:0000259" key="17">
    <source>
        <dbReference type="PROSITE" id="PS51217"/>
    </source>
</evidence>
<dbReference type="Pfam" id="PF13361">
    <property type="entry name" value="UvrD_C"/>
    <property type="match status" value="1"/>
</dbReference>
<evidence type="ECO:0000256" key="13">
    <source>
        <dbReference type="ARBA" id="ARBA00048988"/>
    </source>
</evidence>
<dbReference type="PANTHER" id="PTHR11070:SF55">
    <property type="entry name" value="DNA 3'-5' HELICASE"/>
    <property type="match status" value="1"/>
</dbReference>
<feature type="binding site" evidence="14">
    <location>
        <begin position="43"/>
        <end position="50"/>
    </location>
    <ligand>
        <name>ATP</name>
        <dbReference type="ChEBI" id="CHEBI:30616"/>
    </ligand>
</feature>
<evidence type="ECO:0000256" key="12">
    <source>
        <dbReference type="ARBA" id="ARBA00034808"/>
    </source>
</evidence>
<evidence type="ECO:0000256" key="2">
    <source>
        <dbReference type="ARBA" id="ARBA00022741"/>
    </source>
</evidence>
<dbReference type="SUPFAM" id="SSF52980">
    <property type="entry name" value="Restriction endonuclease-like"/>
    <property type="match status" value="1"/>
</dbReference>
<evidence type="ECO:0000256" key="4">
    <source>
        <dbReference type="ARBA" id="ARBA00022801"/>
    </source>
</evidence>
<proteinExistence type="predicted"/>
<dbReference type="GO" id="GO:0033202">
    <property type="term" value="C:DNA helicase complex"/>
    <property type="evidence" value="ECO:0007669"/>
    <property type="project" value="TreeGrafter"/>
</dbReference>
<dbReference type="GO" id="GO:0004527">
    <property type="term" value="F:exonuclease activity"/>
    <property type="evidence" value="ECO:0007669"/>
    <property type="project" value="UniProtKB-KW"/>
</dbReference>
<feature type="domain" description="UvrD-like helicase C-terminal" evidence="17">
    <location>
        <begin position="385"/>
        <end position="734"/>
    </location>
</feature>
<dbReference type="InterPro" id="IPR011604">
    <property type="entry name" value="PDDEXK-like_dom_sf"/>
</dbReference>
<evidence type="ECO:0000256" key="10">
    <source>
        <dbReference type="ARBA" id="ARBA00023235"/>
    </source>
</evidence>
<dbReference type="GO" id="GO:0003677">
    <property type="term" value="F:DNA binding"/>
    <property type="evidence" value="ECO:0007669"/>
    <property type="project" value="UniProtKB-KW"/>
</dbReference>
<feature type="compositionally biased region" description="Polar residues" evidence="15">
    <location>
        <begin position="1208"/>
        <end position="1226"/>
    </location>
</feature>
<dbReference type="InterPro" id="IPR014016">
    <property type="entry name" value="UvrD-like_ATP-bd"/>
</dbReference>
<feature type="region of interest" description="Disordered" evidence="15">
    <location>
        <begin position="552"/>
        <end position="571"/>
    </location>
</feature>
<keyword evidence="10" id="KW-0413">Isomerase</keyword>
<gene>
    <name evidence="18" type="ORF">DI525_02085</name>
</gene>
<keyword evidence="1" id="KW-0540">Nuclease</keyword>
<dbReference type="RefSeq" id="WP_303734148.1">
    <property type="nucleotide sequence ID" value="NZ_CAKZHK010000007.1"/>
</dbReference>
<sequence length="1226" mass="135385">MPHIPDGIDFHAKDIAEALHRPVPTREQAAVIEADLEPQLVVAGAGAGKTETMAARAVFLVANGWVSTDQILGLTFTRKAAGELNARIRHRLTQLAASDLIQSLPPNDPRRKNIQDIQQTVVTYDSFMQKVVHEFGLLLPIEPAAQVADGPEQWLTANRVISDLGYEDESDDCSFSQAKSTARQYMLALSEAMDNHLATPQQVIDESQAFIDNVVNAEGVTFTHGANRDRLKSDVNKLCTPHQDRLMLLKYQQEFYKRLSDKLLMTYGQITAKATQLVRKYPEIGQELRTRYHAIFLDEYQDTNYAQHAFLSSLFGSQPDLEATGSVDKPVGVTAVGDPMQSIYGFRGASPGNLYQFLDDFPRYQGGVLVPCEKRALSQSFRNPDEVLELANAVSHDALSGGEGRGFDAVDADSSALVPTLSSGKKGSAGVVSVKWALDERDEVEWVADVFEQEYRSAMQNKSQGEPTKPFTGAILVRKNDHITPFAEALMKRGIPVGMSPDSLYDIPEVREVLSVLRVVVDPSDDEATLEVLSSPRWRMGTRDIKTLSNRAKDLARGSDNQSGTRKSKHKEIDSIEVFEEKANELELPGDGTEVSLADAIADLGISSDQGNESAFSDEGRMRLQALSAELRWLRRQSMTVPLPDLLAQIESTLSIRTEVLARQDPSEDGAAGTIHLDRLRDVAEDFTARGGSAQEFLEYLRAADEAPGTTIEAGEVSVHSDQVQILTVHSAKGLEWDVVAVPFCDDSTYNSPDLSSGSKQKKGKKKGNWTGTWLRSSKTLPSALRGDPRSPANPLGFPVFKDTELATWKDIQSAEKEYKKEIESVDIRDSDFLFYVAITRSARRLLVSGHSVNPASKNYLQKSHRFLQVQNIVAGELGIDVNARFEELQATHAEEPLRITAHSGGDHPTWNLDLTEPPLETVSDEPQSEAPIWPSDPLGERRESVDKAAELVRAAMEDLKAECADPGTGYTSQVDPGTLAATWENETTALIEEARAAYTSHTDVPLGLELTTSEMMLASADPEAFARRRARPVPFKPNPYAKRGTAFHNWLEAELGGASALIDDDELLGAMEDSDDDIPISQPELDRLKKAFMKSPWAGKTAWDVERPFTLNLGGYFIRGRMDAIFKSEKNGTPEWFIVDWKTGKKPTGQDMKRAEIQLAMYKEALRRQLADTGIPKATIRAAFHYVRLNETYEPTDLPSPDELAQNVLSTLDNSDNEQSGDSMQ</sequence>
<dbReference type="Pfam" id="PF00580">
    <property type="entry name" value="UvrD-helicase"/>
    <property type="match status" value="1"/>
</dbReference>
<dbReference type="GO" id="GO:0005829">
    <property type="term" value="C:cytosol"/>
    <property type="evidence" value="ECO:0007669"/>
    <property type="project" value="TreeGrafter"/>
</dbReference>
<evidence type="ECO:0000313" key="19">
    <source>
        <dbReference type="Proteomes" id="UP000249432"/>
    </source>
</evidence>
<dbReference type="Proteomes" id="UP000249432">
    <property type="component" value="Unassembled WGS sequence"/>
</dbReference>
<evidence type="ECO:0000256" key="15">
    <source>
        <dbReference type="SAM" id="MobiDB-lite"/>
    </source>
</evidence>
<reference evidence="18 19" key="1">
    <citation type="submission" date="2017-08" db="EMBL/GenBank/DDBJ databases">
        <title>Infants hospitalized years apart are colonized by the same room-sourced microbial strains.</title>
        <authorList>
            <person name="Brooks B."/>
            <person name="Olm M.R."/>
            <person name="Firek B.A."/>
            <person name="Baker R."/>
            <person name="Thomas B.C."/>
            <person name="Morowitz M.J."/>
            <person name="Banfield J.F."/>
        </authorList>
    </citation>
    <scope>NUCLEOTIDE SEQUENCE [LARGE SCALE GENOMIC DNA]</scope>
    <source>
        <strain evidence="18">S2_003_000_R1_3</strain>
    </source>
</reference>
<dbReference type="PROSITE" id="PS51217">
    <property type="entry name" value="UVRD_HELICASE_CTER"/>
    <property type="match status" value="1"/>
</dbReference>
<name>A0A2W5SZW3_9CORY</name>
<feature type="domain" description="UvrD-like helicase ATP-binding" evidence="16">
    <location>
        <begin position="22"/>
        <end position="384"/>
    </location>
</feature>
<dbReference type="PANTHER" id="PTHR11070">
    <property type="entry name" value="UVRD / RECB / PCRA DNA HELICASE FAMILY MEMBER"/>
    <property type="match status" value="1"/>
</dbReference>
<organism evidence="18 19">
    <name type="scientific">Corynebacterium kroppenstedtii</name>
    <dbReference type="NCBI Taxonomy" id="161879"/>
    <lineage>
        <taxon>Bacteria</taxon>
        <taxon>Bacillati</taxon>
        <taxon>Actinomycetota</taxon>
        <taxon>Actinomycetes</taxon>
        <taxon>Mycobacteriales</taxon>
        <taxon>Corynebacteriaceae</taxon>
        <taxon>Corynebacterium</taxon>
    </lineage>
</organism>
<dbReference type="GO" id="GO:0043138">
    <property type="term" value="F:3'-5' DNA helicase activity"/>
    <property type="evidence" value="ECO:0007669"/>
    <property type="project" value="UniProtKB-EC"/>
</dbReference>
<keyword evidence="2 14" id="KW-0547">Nucleotide-binding</keyword>
<keyword evidence="3" id="KW-0227">DNA damage</keyword>
<evidence type="ECO:0000259" key="16">
    <source>
        <dbReference type="PROSITE" id="PS51198"/>
    </source>
</evidence>
<comment type="catalytic activity">
    <reaction evidence="11">
        <text>Couples ATP hydrolysis with the unwinding of duplex DNA by translocating in the 3'-5' direction.</text>
        <dbReference type="EC" id="5.6.2.4"/>
    </reaction>
</comment>
<feature type="region of interest" description="Disordered" evidence="15">
    <location>
        <begin position="917"/>
        <end position="946"/>
    </location>
</feature>
<dbReference type="EC" id="5.6.2.4" evidence="12"/>
<dbReference type="EMBL" id="QFRA01000003">
    <property type="protein sequence ID" value="PZR06113.1"/>
    <property type="molecule type" value="Genomic_DNA"/>
</dbReference>
<keyword evidence="8" id="KW-0238">DNA-binding</keyword>
<dbReference type="GO" id="GO:0005524">
    <property type="term" value="F:ATP binding"/>
    <property type="evidence" value="ECO:0007669"/>
    <property type="project" value="UniProtKB-UniRule"/>
</dbReference>
<dbReference type="Gene3D" id="3.40.50.300">
    <property type="entry name" value="P-loop containing nucleotide triphosphate hydrolases"/>
    <property type="match status" value="4"/>
</dbReference>
<dbReference type="Pfam" id="PF12705">
    <property type="entry name" value="PDDEXK_1"/>
    <property type="match status" value="1"/>
</dbReference>